<dbReference type="AlphaFoldDB" id="A0ABC8KGS9"/>
<keyword evidence="1" id="KW-0732">Signal</keyword>
<name>A0ABC8KGS9_ERUVS</name>
<feature type="chain" id="PRO_5044836820" description="MD-2-related lipid-recognition domain-containing protein" evidence="1">
    <location>
        <begin position="27"/>
        <end position="171"/>
    </location>
</feature>
<dbReference type="InterPro" id="IPR003172">
    <property type="entry name" value="ML_dom"/>
</dbReference>
<evidence type="ECO:0000256" key="1">
    <source>
        <dbReference type="SAM" id="SignalP"/>
    </source>
</evidence>
<sequence>MSISHTHPNLFLPLLLSFFFLPAVLGGTNFRTCNGSYEKYRVNVETVEISPYPITRSSNADITITGYTARIPDGAIVELTIAKASAGHPIVSSTKTYNLCDIVRCPIRPGRFAFTLSKIFSNEELKGRIYAITVGIKDKKDPMMCVVFLCWVTDDGSMSLIRQPATMMELE</sequence>
<accession>A0ABC8KGS9</accession>
<dbReference type="InterPro" id="IPR039670">
    <property type="entry name" value="NPC2-like"/>
</dbReference>
<dbReference type="InterPro" id="IPR014756">
    <property type="entry name" value="Ig_E-set"/>
</dbReference>
<protein>
    <recommendedName>
        <fullName evidence="2">MD-2-related lipid-recognition domain-containing protein</fullName>
    </recommendedName>
</protein>
<feature type="domain" description="MD-2-related lipid-recognition" evidence="2">
    <location>
        <begin position="30"/>
        <end position="150"/>
    </location>
</feature>
<dbReference type="EMBL" id="CAKOAT010244043">
    <property type="protein sequence ID" value="CAH8358263.1"/>
    <property type="molecule type" value="Genomic_DNA"/>
</dbReference>
<dbReference type="Pfam" id="PF02221">
    <property type="entry name" value="E1_DerP2_DerF2"/>
    <property type="match status" value="1"/>
</dbReference>
<evidence type="ECO:0000259" key="2">
    <source>
        <dbReference type="SMART" id="SM00737"/>
    </source>
</evidence>
<evidence type="ECO:0000313" key="4">
    <source>
        <dbReference type="Proteomes" id="UP001642260"/>
    </source>
</evidence>
<comment type="caution">
    <text evidence="3">The sequence shown here is derived from an EMBL/GenBank/DDBJ whole genome shotgun (WGS) entry which is preliminary data.</text>
</comment>
<dbReference type="Gene3D" id="2.60.40.770">
    <property type="match status" value="1"/>
</dbReference>
<evidence type="ECO:0000313" key="3">
    <source>
        <dbReference type="EMBL" id="CAH8358263.1"/>
    </source>
</evidence>
<dbReference type="Proteomes" id="UP001642260">
    <property type="component" value="Unassembled WGS sequence"/>
</dbReference>
<reference evidence="3 4" key="1">
    <citation type="submission" date="2022-03" db="EMBL/GenBank/DDBJ databases">
        <authorList>
            <person name="Macdonald S."/>
            <person name="Ahmed S."/>
            <person name="Newling K."/>
        </authorList>
    </citation>
    <scope>NUCLEOTIDE SEQUENCE [LARGE SCALE GENOMIC DNA]</scope>
</reference>
<proteinExistence type="predicted"/>
<organism evidence="3 4">
    <name type="scientific">Eruca vesicaria subsp. sativa</name>
    <name type="common">Garden rocket</name>
    <name type="synonym">Eruca sativa</name>
    <dbReference type="NCBI Taxonomy" id="29727"/>
    <lineage>
        <taxon>Eukaryota</taxon>
        <taxon>Viridiplantae</taxon>
        <taxon>Streptophyta</taxon>
        <taxon>Embryophyta</taxon>
        <taxon>Tracheophyta</taxon>
        <taxon>Spermatophyta</taxon>
        <taxon>Magnoliopsida</taxon>
        <taxon>eudicotyledons</taxon>
        <taxon>Gunneridae</taxon>
        <taxon>Pentapetalae</taxon>
        <taxon>rosids</taxon>
        <taxon>malvids</taxon>
        <taxon>Brassicales</taxon>
        <taxon>Brassicaceae</taxon>
        <taxon>Brassiceae</taxon>
        <taxon>Eruca</taxon>
    </lineage>
</organism>
<dbReference type="PANTHER" id="PTHR11306:SF35">
    <property type="entry name" value="MD-2-RELATED LIPID-RECOGNITION PROTEIN ROSY1"/>
    <property type="match status" value="1"/>
</dbReference>
<dbReference type="SMART" id="SM00737">
    <property type="entry name" value="ML"/>
    <property type="match status" value="1"/>
</dbReference>
<dbReference type="SUPFAM" id="SSF81296">
    <property type="entry name" value="E set domains"/>
    <property type="match status" value="1"/>
</dbReference>
<keyword evidence="4" id="KW-1185">Reference proteome</keyword>
<gene>
    <name evidence="3" type="ORF">ERUC_LOCUS24019</name>
</gene>
<dbReference type="PANTHER" id="PTHR11306">
    <property type="entry name" value="NIEMANN PICK TYPE C2 PROTEIN NPC2-RELATED"/>
    <property type="match status" value="1"/>
</dbReference>
<feature type="signal peptide" evidence="1">
    <location>
        <begin position="1"/>
        <end position="26"/>
    </location>
</feature>